<evidence type="ECO:0000313" key="2">
    <source>
        <dbReference type="EMBL" id="HGE65544.1"/>
    </source>
</evidence>
<proteinExistence type="predicted"/>
<accession>A0A7C3YNS9</accession>
<dbReference type="Gene3D" id="3.40.50.150">
    <property type="entry name" value="Vaccinia Virus protein VP39"/>
    <property type="match status" value="1"/>
</dbReference>
<dbReference type="InterPro" id="IPR002052">
    <property type="entry name" value="DNA_methylase_N6_adenine_CS"/>
</dbReference>
<dbReference type="PROSITE" id="PS00092">
    <property type="entry name" value="N6_MTASE"/>
    <property type="match status" value="1"/>
</dbReference>
<reference evidence="2" key="1">
    <citation type="journal article" date="2020" name="mSystems">
        <title>Genome- and Community-Level Interaction Insights into Carbon Utilization and Element Cycling Functions of Hydrothermarchaeota in Hydrothermal Sediment.</title>
        <authorList>
            <person name="Zhou Z."/>
            <person name="Liu Y."/>
            <person name="Xu W."/>
            <person name="Pan J."/>
            <person name="Luo Z.H."/>
            <person name="Li M."/>
        </authorList>
    </citation>
    <scope>NUCLEOTIDE SEQUENCE [LARGE SCALE GENOMIC DNA]</scope>
    <source>
        <strain evidence="2">SpSt-97</strain>
    </source>
</reference>
<dbReference type="GO" id="GO:0008168">
    <property type="term" value="F:methyltransferase activity"/>
    <property type="evidence" value="ECO:0007669"/>
    <property type="project" value="InterPro"/>
</dbReference>
<protein>
    <submittedName>
        <fullName evidence="2">DUF1156 domain-containing protein</fullName>
    </submittedName>
</protein>
<dbReference type="Pfam" id="PF06634">
    <property type="entry name" value="DUF1156"/>
    <property type="match status" value="1"/>
</dbReference>
<dbReference type="InterPro" id="IPR009537">
    <property type="entry name" value="DUF1156"/>
</dbReference>
<dbReference type="SUPFAM" id="SSF53335">
    <property type="entry name" value="S-adenosyl-L-methionine-dependent methyltransferases"/>
    <property type="match status" value="2"/>
</dbReference>
<gene>
    <name evidence="2" type="ORF">ENX77_00145</name>
</gene>
<feature type="domain" description="DUF1156" evidence="1">
    <location>
        <begin position="45"/>
        <end position="95"/>
    </location>
</feature>
<dbReference type="GO" id="GO:0003676">
    <property type="term" value="F:nucleic acid binding"/>
    <property type="evidence" value="ECO:0007669"/>
    <property type="project" value="InterPro"/>
</dbReference>
<name>A0A7C3YNS9_9EURY</name>
<dbReference type="AlphaFoldDB" id="A0A7C3YNS9"/>
<comment type="caution">
    <text evidence="2">The sequence shown here is derived from an EMBL/GenBank/DDBJ whole genome shotgun (WGS) entry which is preliminary data.</text>
</comment>
<dbReference type="EMBL" id="DTPI01000003">
    <property type="protein sequence ID" value="HGE65544.1"/>
    <property type="molecule type" value="Genomic_DNA"/>
</dbReference>
<evidence type="ECO:0000259" key="1">
    <source>
        <dbReference type="Pfam" id="PF06634"/>
    </source>
</evidence>
<dbReference type="InterPro" id="IPR029063">
    <property type="entry name" value="SAM-dependent_MTases_sf"/>
</dbReference>
<organism evidence="2">
    <name type="scientific">Geoglobus ahangari</name>
    <dbReference type="NCBI Taxonomy" id="113653"/>
    <lineage>
        <taxon>Archaea</taxon>
        <taxon>Methanobacteriati</taxon>
        <taxon>Methanobacteriota</taxon>
        <taxon>Archaeoglobi</taxon>
        <taxon>Archaeoglobales</taxon>
        <taxon>Archaeoglobaceae</taxon>
        <taxon>Geoglobus</taxon>
    </lineage>
</organism>
<dbReference type="GO" id="GO:0032259">
    <property type="term" value="P:methylation"/>
    <property type="evidence" value="ECO:0007669"/>
    <property type="project" value="InterPro"/>
</dbReference>
<sequence>MHAEECQTGIISGILPFFKHERIFKRFPSFYGRMILERRVLIDEWFPTGEVGVESVRERSASSALPPLYFLHVWFARRPLVASRAAVLASILPPDTTREEFLKLLGIPYDKDVVAAAEKLARAKANKIKLSENPFSWERAFKYTPPQPQLDALREKIASFWDHDRILVLDPMAGGGSIPYEALRLGLDVVAGELNPVAYIILKATLEYPVKFRERLVQAVKDFCEEVHERARSELEEFFPKKPGENVYAYLWARTIKCSSCGLIIPLSPNWWLIREGKATDIAVKLVVSEDNDTCAFEIVSNPKAHGLDPDKGTDIGKSVRCPRCKTTLDSEFVKKEAQEGRMGHQLYAVSVKVAGKWSFRTPTKEELEAVRKAERILLEKLPLWEKNELVPNEFVQEGLKTRELLNFGMLQWRDLFNPRQLLTHLTYLEKFQEVKEELLSKAASDEDREFYKAVITYGALVFDTCLSYNCLLSRWDTTRTKVTNMMELQAFPFKSSYAEWDHSKMLWTWSLEKVLDALTEIIKLLPRETGNVTVYCGDAASIPLPDKSVDCIVVDPPYYENVMYSEISDFFYVWLKRLIGDLYPEAFQHELTPKEEEAVANPARYRGVKRAKELANKHYESKIEACFREMKRVLRDDGVMTVMFTHRKAEAWASLAKALINAGFTFEASWPIATEPGQKFGKMGKGVLKYTVLLRCRKRTKDKRGLWEEVKEELLEEAEKRVRDHNNKGITGPDLLVSVYGPVLGRFADYSQVKDAAGNLKTPSDALNIVAEIVNKFLTQDIKADPETLAYINLLRNFPNLTVDYDLARLITVFGGNISLDRLDTKSGIGAVKTMGNKVKILLSKERQAEGFVTPTKPEKLRTLIDIVHASLIQYENVGLKSVIALLSETGRDHRDSGFLSVLRAIAQLGINGQGDKKLIEEAKTAATLLEALGHKVQFTLAKGEKLDDYA</sequence>